<dbReference type="SUPFAM" id="SSF52540">
    <property type="entry name" value="P-loop containing nucleoside triphosphate hydrolases"/>
    <property type="match status" value="1"/>
</dbReference>
<dbReference type="CDD" id="cd03109">
    <property type="entry name" value="DTBS"/>
    <property type="match status" value="1"/>
</dbReference>
<accession>A0ABQ8QLG5</accession>
<dbReference type="Gene3D" id="3.40.640.10">
    <property type="entry name" value="Type I PLP-dependent aspartate aminotransferase-like (Major domain)"/>
    <property type="match status" value="1"/>
</dbReference>
<evidence type="ECO:0000256" key="3">
    <source>
        <dbReference type="ARBA" id="ARBA00022679"/>
    </source>
</evidence>
<dbReference type="InterPro" id="IPR015424">
    <property type="entry name" value="PyrdxlP-dep_Trfase"/>
</dbReference>
<comment type="caution">
    <text evidence="4">The sequence shown here is derived from an EMBL/GenBank/DDBJ whole genome shotgun (WGS) entry which is preliminary data.</text>
</comment>
<dbReference type="PANTHER" id="PTHR42684:SF3">
    <property type="entry name" value="ADENOSYLMETHIONINE-8-AMINO-7-OXONONANOATE AMINOTRANSFERASE"/>
    <property type="match status" value="1"/>
</dbReference>
<dbReference type="EMBL" id="MU790538">
    <property type="protein sequence ID" value="KAJ3999487.1"/>
    <property type="molecule type" value="Genomic_DNA"/>
</dbReference>
<dbReference type="Pfam" id="PF00202">
    <property type="entry name" value="Aminotran_3"/>
    <property type="match status" value="2"/>
</dbReference>
<name>A0ABQ8QLG5_9AGAR</name>
<protein>
    <submittedName>
        <fullName evidence="4">PLP-dependent transferase</fullName>
    </submittedName>
</protein>
<organism evidence="4 5">
    <name type="scientific">Lentinula boryana</name>
    <dbReference type="NCBI Taxonomy" id="40481"/>
    <lineage>
        <taxon>Eukaryota</taxon>
        <taxon>Fungi</taxon>
        <taxon>Dikarya</taxon>
        <taxon>Basidiomycota</taxon>
        <taxon>Agaricomycotina</taxon>
        <taxon>Agaricomycetes</taxon>
        <taxon>Agaricomycetidae</taxon>
        <taxon>Agaricales</taxon>
        <taxon>Marasmiineae</taxon>
        <taxon>Omphalotaceae</taxon>
        <taxon>Lentinula</taxon>
    </lineage>
</organism>
<sequence>MMSLLFRNLRIHQIFGANTNVGKTILTTALVRASAARDERGDTYYHKPVSTGPLEDADDLHVQFHTRRWPSKVHIECSFRYNDPVSPHLAVQMAHKSPPTIETFTSSIASYIRQCAERTSGFGHMYVETAGGIHSPTPCWPSFPTQADAYRPLFLPTILIGDAKLGGISTTIAAYEALVLRGYIVDALVVFNDPTGQSRYGNSDYLDTYFSERGIALTALPHPPEKLEDAEENQSVTERYYDDLLSSPPLPRLLSQLDSLHHSRIANLESMAERTKENIWWPFVQHASGGGVNVIDSAYGDFFNVLGPSSSRPVLHPQLDSSASWWTQTFGHTNTRLTLAAARAAGRYGHVMFPRATHAPALTLSEYLLSPHGPGHEWASRVFFSDNGSTGMEVALKMALRTFVKRAYERRLGIIGLKGSYHGDTIGNMDACEESGVYTCEWHDCKGYWFDPPRVVIRQGQTAVEVPPDMAKELFTQDSIVSPKQELTKNLLTFPSLTHVYDVSSRLKTPLYKQYTTYVARKLWTLRSNFRITSTDDEKDRLAKNEPTEQPTELAALVLEPLLLGAGGMIFVDPLFQRALADVSPTPTSTFDSACVTESPLPHSLPIVFDEVFTGFHRLGPLTPQKLLGNAHPDIAVYAKMLTGGLIPLAVTLASREVFDAFYYAPHSEPKKPGGKEDALLHGHSYTAHAIGCEVANETVKMMPDIIRGVEHTAMRNIWTQWTSGSNGSSENAVYSLWHPAFLSNVSQLDSVEDVMALGTVLAIRLKEVGGSYTSTSAETVFEPLCRILPPTSTPTSTFGPAKAIPGSLSTPGYSIHFRTLGNVAYFMTSLNTTLDVVREVQARIWRIL</sequence>
<feature type="non-terminal residue" evidence="4">
    <location>
        <position position="849"/>
    </location>
</feature>
<evidence type="ECO:0000256" key="2">
    <source>
        <dbReference type="ARBA" id="ARBA00022576"/>
    </source>
</evidence>
<comment type="subcellular location">
    <subcellularLocation>
        <location evidence="1">Mitochondrion</location>
    </subcellularLocation>
</comment>
<dbReference type="InterPro" id="IPR027417">
    <property type="entry name" value="P-loop_NTPase"/>
</dbReference>
<keyword evidence="5" id="KW-1185">Reference proteome</keyword>
<keyword evidence="2" id="KW-0032">Aminotransferase</keyword>
<evidence type="ECO:0000313" key="4">
    <source>
        <dbReference type="EMBL" id="KAJ3999487.1"/>
    </source>
</evidence>
<evidence type="ECO:0000256" key="1">
    <source>
        <dbReference type="ARBA" id="ARBA00004173"/>
    </source>
</evidence>
<dbReference type="SUPFAM" id="SSF53383">
    <property type="entry name" value="PLP-dependent transferases"/>
    <property type="match status" value="1"/>
</dbReference>
<keyword evidence="3 4" id="KW-0808">Transferase</keyword>
<dbReference type="InterPro" id="IPR049704">
    <property type="entry name" value="Aminotrans_3_PPA_site"/>
</dbReference>
<dbReference type="InterPro" id="IPR015421">
    <property type="entry name" value="PyrdxlP-dep_Trfase_major"/>
</dbReference>
<dbReference type="Proteomes" id="UP001163828">
    <property type="component" value="Unassembled WGS sequence"/>
</dbReference>
<dbReference type="GO" id="GO:0016740">
    <property type="term" value="F:transferase activity"/>
    <property type="evidence" value="ECO:0007669"/>
    <property type="project" value="UniProtKB-KW"/>
</dbReference>
<dbReference type="Gene3D" id="3.40.50.300">
    <property type="entry name" value="P-loop containing nucleotide triphosphate hydrolases"/>
    <property type="match status" value="1"/>
</dbReference>
<proteinExistence type="predicted"/>
<dbReference type="Pfam" id="PF13500">
    <property type="entry name" value="AAA_26"/>
    <property type="match status" value="1"/>
</dbReference>
<dbReference type="PANTHER" id="PTHR42684">
    <property type="entry name" value="ADENOSYLMETHIONINE-8-AMINO-7-OXONONANOATE AMINOTRANSFERASE"/>
    <property type="match status" value="1"/>
</dbReference>
<dbReference type="InterPro" id="IPR005814">
    <property type="entry name" value="Aminotrans_3"/>
</dbReference>
<dbReference type="PROSITE" id="PS00600">
    <property type="entry name" value="AA_TRANSFER_CLASS_3"/>
    <property type="match status" value="1"/>
</dbReference>
<reference evidence="4" key="1">
    <citation type="submission" date="2022-08" db="EMBL/GenBank/DDBJ databases">
        <authorList>
            <consortium name="DOE Joint Genome Institute"/>
            <person name="Min B."/>
            <person name="Riley R."/>
            <person name="Sierra-Patev S."/>
            <person name="Naranjo-Ortiz M."/>
            <person name="Looney B."/>
            <person name="Konkel Z."/>
            <person name="Slot J.C."/>
            <person name="Sakamoto Y."/>
            <person name="Steenwyk J.L."/>
            <person name="Rokas A."/>
            <person name="Carro J."/>
            <person name="Camarero S."/>
            <person name="Ferreira P."/>
            <person name="Molpeceres G."/>
            <person name="Ruiz-Duenas F.J."/>
            <person name="Serrano A."/>
            <person name="Henrissat B."/>
            <person name="Drula E."/>
            <person name="Hughes K.W."/>
            <person name="Mata J.L."/>
            <person name="Ishikawa N.K."/>
            <person name="Vargas-Isla R."/>
            <person name="Ushijima S."/>
            <person name="Smith C.A."/>
            <person name="Ahrendt S."/>
            <person name="Andreopoulos W."/>
            <person name="He G."/>
            <person name="Labutti K."/>
            <person name="Lipzen A."/>
            <person name="Ng V."/>
            <person name="Sandor L."/>
            <person name="Barry K."/>
            <person name="Martinez A.T."/>
            <person name="Xiao Y."/>
            <person name="Gibbons J.G."/>
            <person name="Terashima K."/>
            <person name="Hibbett D.S."/>
            <person name="Grigoriev I.V."/>
        </authorList>
    </citation>
    <scope>NUCLEOTIDE SEQUENCE</scope>
    <source>
        <strain evidence="4">TFB10827</strain>
    </source>
</reference>
<evidence type="ECO:0000313" key="5">
    <source>
        <dbReference type="Proteomes" id="UP001163828"/>
    </source>
</evidence>
<gene>
    <name evidence="4" type="ORF">F5050DRAFT_1858163</name>
</gene>